<proteinExistence type="predicted"/>
<dbReference type="InterPro" id="IPR023299">
    <property type="entry name" value="ATPase_P-typ_cyto_dom_N"/>
</dbReference>
<evidence type="ECO:0000256" key="4">
    <source>
        <dbReference type="ARBA" id="ARBA00022989"/>
    </source>
</evidence>
<dbReference type="Gene3D" id="1.20.1110.10">
    <property type="entry name" value="Calcium-transporting ATPase, transmembrane domain"/>
    <property type="match status" value="3"/>
</dbReference>
<comment type="caution">
    <text evidence="7">The sequence shown here is derived from an EMBL/GenBank/DDBJ whole genome shotgun (WGS) entry which is preliminary data.</text>
</comment>
<dbReference type="InterPro" id="IPR023298">
    <property type="entry name" value="ATPase_P-typ_TM_dom_sf"/>
</dbReference>
<keyword evidence="3" id="KW-0460">Magnesium</keyword>
<dbReference type="SUPFAM" id="SSF81665">
    <property type="entry name" value="Calcium ATPase, transmembrane domain M"/>
    <property type="match status" value="1"/>
</dbReference>
<dbReference type="SUPFAM" id="SSF81653">
    <property type="entry name" value="Calcium ATPase, transduction domain A"/>
    <property type="match status" value="1"/>
</dbReference>
<evidence type="ECO:0000259" key="6">
    <source>
        <dbReference type="Pfam" id="PF00122"/>
    </source>
</evidence>
<dbReference type="NCBIfam" id="TIGR01494">
    <property type="entry name" value="ATPase_P-type"/>
    <property type="match status" value="1"/>
</dbReference>
<dbReference type="InterPro" id="IPR036412">
    <property type="entry name" value="HAD-like_sf"/>
</dbReference>
<dbReference type="InterPro" id="IPR001757">
    <property type="entry name" value="P_typ_ATPase"/>
</dbReference>
<evidence type="ECO:0000256" key="3">
    <source>
        <dbReference type="ARBA" id="ARBA00022842"/>
    </source>
</evidence>
<dbReference type="PRINTS" id="PR00120">
    <property type="entry name" value="HATPASE"/>
</dbReference>
<evidence type="ECO:0000256" key="2">
    <source>
        <dbReference type="ARBA" id="ARBA00022692"/>
    </source>
</evidence>
<dbReference type="PANTHER" id="PTHR42861">
    <property type="entry name" value="CALCIUM-TRANSPORTING ATPASE"/>
    <property type="match status" value="1"/>
</dbReference>
<dbReference type="Gene3D" id="3.40.1110.10">
    <property type="entry name" value="Calcium-transporting ATPase, cytoplasmic domain N"/>
    <property type="match status" value="2"/>
</dbReference>
<accession>A0ABS8ULR5</accession>
<dbReference type="Pfam" id="PF00122">
    <property type="entry name" value="E1-E2_ATPase"/>
    <property type="match status" value="1"/>
</dbReference>
<keyword evidence="2" id="KW-0812">Transmembrane</keyword>
<gene>
    <name evidence="7" type="primary">AHA6_1</name>
    <name evidence="7" type="ORF">HAX54_018161</name>
</gene>
<protein>
    <submittedName>
        <fullName evidence="7">ATPase 6, plasma membrane-type</fullName>
    </submittedName>
</protein>
<comment type="subcellular location">
    <subcellularLocation>
        <location evidence="1">Membrane</location>
        <topology evidence="1">Multi-pass membrane protein</topology>
    </subcellularLocation>
</comment>
<dbReference type="Pfam" id="PF00702">
    <property type="entry name" value="Hydrolase"/>
    <property type="match status" value="1"/>
</dbReference>
<dbReference type="PRINTS" id="PR00119">
    <property type="entry name" value="CATATPASE"/>
</dbReference>
<evidence type="ECO:0000256" key="5">
    <source>
        <dbReference type="ARBA" id="ARBA00023136"/>
    </source>
</evidence>
<reference evidence="7 8" key="1">
    <citation type="journal article" date="2021" name="BMC Genomics">
        <title>Datura genome reveals duplications of psychoactive alkaloid biosynthetic genes and high mutation rate following tissue culture.</title>
        <authorList>
            <person name="Rajewski A."/>
            <person name="Carter-House D."/>
            <person name="Stajich J."/>
            <person name="Litt A."/>
        </authorList>
    </citation>
    <scope>NUCLEOTIDE SEQUENCE [LARGE SCALE GENOMIC DNA]</scope>
    <source>
        <strain evidence="7">AR-01</strain>
    </source>
</reference>
<organism evidence="7 8">
    <name type="scientific">Datura stramonium</name>
    <name type="common">Jimsonweed</name>
    <name type="synonym">Common thornapple</name>
    <dbReference type="NCBI Taxonomy" id="4076"/>
    <lineage>
        <taxon>Eukaryota</taxon>
        <taxon>Viridiplantae</taxon>
        <taxon>Streptophyta</taxon>
        <taxon>Embryophyta</taxon>
        <taxon>Tracheophyta</taxon>
        <taxon>Spermatophyta</taxon>
        <taxon>Magnoliopsida</taxon>
        <taxon>eudicotyledons</taxon>
        <taxon>Gunneridae</taxon>
        <taxon>Pentapetalae</taxon>
        <taxon>asterids</taxon>
        <taxon>lamiids</taxon>
        <taxon>Solanales</taxon>
        <taxon>Solanaceae</taxon>
        <taxon>Solanoideae</taxon>
        <taxon>Datureae</taxon>
        <taxon>Datura</taxon>
    </lineage>
</organism>
<dbReference type="InterPro" id="IPR008250">
    <property type="entry name" value="ATPase_P-typ_transduc_dom_A_sf"/>
</dbReference>
<dbReference type="InterPro" id="IPR023214">
    <property type="entry name" value="HAD_sf"/>
</dbReference>
<evidence type="ECO:0000313" key="8">
    <source>
        <dbReference type="Proteomes" id="UP000823775"/>
    </source>
</evidence>
<dbReference type="SUPFAM" id="SSF56784">
    <property type="entry name" value="HAD-like"/>
    <property type="match status" value="1"/>
</dbReference>
<feature type="domain" description="P-type ATPase A" evidence="6">
    <location>
        <begin position="59"/>
        <end position="120"/>
    </location>
</feature>
<keyword evidence="8" id="KW-1185">Reference proteome</keyword>
<dbReference type="Gene3D" id="2.70.150.10">
    <property type="entry name" value="Calcium-transporting ATPase, cytoplasmic transduction domain A"/>
    <property type="match status" value="1"/>
</dbReference>
<evidence type="ECO:0000256" key="1">
    <source>
        <dbReference type="ARBA" id="ARBA00004141"/>
    </source>
</evidence>
<evidence type="ECO:0000313" key="7">
    <source>
        <dbReference type="EMBL" id="MCD9559839.1"/>
    </source>
</evidence>
<dbReference type="EMBL" id="JACEIK010002230">
    <property type="protein sequence ID" value="MCD9559839.1"/>
    <property type="molecule type" value="Genomic_DNA"/>
</dbReference>
<dbReference type="InterPro" id="IPR059000">
    <property type="entry name" value="ATPase_P-type_domA"/>
</dbReference>
<keyword evidence="4" id="KW-1133">Transmembrane helix</keyword>
<name>A0ABS8ULR5_DATST</name>
<keyword evidence="5" id="KW-0472">Membrane</keyword>
<dbReference type="Proteomes" id="UP000823775">
    <property type="component" value="Unassembled WGS sequence"/>
</dbReference>
<dbReference type="Gene3D" id="3.40.50.1000">
    <property type="entry name" value="HAD superfamily/HAD-like"/>
    <property type="match status" value="1"/>
</dbReference>
<sequence>MSKLILKVDLGQISVGITVLLIINSTISFIEENSAGNAVAASMANLAPKTKLGDIPLMLCLLEGDPLKVDQAALTGESLPATKFPGAEVFSGSTVKQGEIEAVVIATGVHTFFGKAAHLVDSTNNVLTAIGNFCICSIAVGMLTVDKNLIEVFAKDADKDTVMLLGARASRVENQDAIDTCIVNMLSDPQGGKSRHPRGRNQEEGLSNHRLHYANRGLRSLGIRQTVPEKTKESEGSAWEFVGLLPLFDPPRHDSAETIRKALELGVNVKMITGDQLAIGKETARRLGMGTNMYPSSALLGDHKDAAIASIPVDELIEKADGFAGVFPEHKYEIVKKLQERKHICGMTGDGVNDAPALKKADIGIAVDDATDAARSASDIVLTEPGLSVIVSAVLTSRAIFQRMKNYTIYAVSITIRVVMGFMLTP</sequence>